<dbReference type="PANTHER" id="PTHR12651:SF1">
    <property type="entry name" value="26S PROTEASOME NON-ATPASE REGULATORY SUBUNIT 9"/>
    <property type="match status" value="1"/>
</dbReference>
<dbReference type="InterPro" id="IPR036034">
    <property type="entry name" value="PDZ_sf"/>
</dbReference>
<dbReference type="Gene3D" id="6.10.140.1710">
    <property type="match status" value="1"/>
</dbReference>
<sequence length="205" mass="22915">MRDNQADPGSCRAQVLHLMTQKDKIEGEIRQLTDILTQNGVGMTEPLVDAEGFPISSIDIYQVRHARHKICCLQNDHKAIMQRIENGLQGYYSASSSENSMDTQPINIHRRSEMNHQIPFAKVTQVSDGSPAFYAGIRVNDELVEFGTVNANNFKAITDIATVVQHSEGTQVNLKLKRNDRFLTVNLLPKKWLGRGLLGCNIVAI</sequence>
<dbReference type="SMART" id="SM00228">
    <property type="entry name" value="PDZ"/>
    <property type="match status" value="1"/>
</dbReference>
<comment type="similarity">
    <text evidence="1">Belongs to the proteasome subunit p27 family.</text>
</comment>
<protein>
    <recommendedName>
        <fullName evidence="2">26S proteasome non-ATPase regulatory subunit 9</fullName>
    </recommendedName>
    <alternativeName>
        <fullName evidence="4">26S proteasome regulatory subunit p27</fullName>
    </alternativeName>
</protein>
<dbReference type="PANTHER" id="PTHR12651">
    <property type="entry name" value="26S PROTEASOME NON-ATPASE REGULATORY SUBUNIT 9"/>
    <property type="match status" value="1"/>
</dbReference>
<reference evidence="6 7" key="1">
    <citation type="submission" date="2024-05" db="EMBL/GenBank/DDBJ databases">
        <title>Genetic variation in Jamaican populations of the coffee berry borer (Hypothenemus hampei).</title>
        <authorList>
            <person name="Errbii M."/>
            <person name="Myrie A."/>
        </authorList>
    </citation>
    <scope>NUCLEOTIDE SEQUENCE [LARGE SCALE GENOMIC DNA]</scope>
    <source>
        <strain evidence="6">JA-Hopewell-2020-01-JO</strain>
        <tissue evidence="6">Whole body</tissue>
    </source>
</reference>
<dbReference type="SUPFAM" id="SSF50156">
    <property type="entry name" value="PDZ domain-like"/>
    <property type="match status" value="1"/>
</dbReference>
<dbReference type="InterPro" id="IPR040815">
    <property type="entry name" value="Nas2_N"/>
</dbReference>
<dbReference type="AlphaFoldDB" id="A0ABD1EV61"/>
<accession>A0ABD1EV61</accession>
<dbReference type="FunFam" id="2.30.42.10:FF:000107">
    <property type="entry name" value="26S proteasome non-ATPase regulatory subunit 9"/>
    <property type="match status" value="1"/>
</dbReference>
<gene>
    <name evidence="6" type="ORF">ABEB36_007123</name>
</gene>
<evidence type="ECO:0000259" key="5">
    <source>
        <dbReference type="SMART" id="SM00228"/>
    </source>
</evidence>
<dbReference type="Gene3D" id="2.30.42.10">
    <property type="match status" value="1"/>
</dbReference>
<dbReference type="InterPro" id="IPR001478">
    <property type="entry name" value="PDZ"/>
</dbReference>
<evidence type="ECO:0000256" key="4">
    <source>
        <dbReference type="ARBA" id="ARBA00030007"/>
    </source>
</evidence>
<evidence type="ECO:0000313" key="6">
    <source>
        <dbReference type="EMBL" id="KAL1501882.1"/>
    </source>
</evidence>
<organism evidence="6 7">
    <name type="scientific">Hypothenemus hampei</name>
    <name type="common">Coffee berry borer</name>
    <dbReference type="NCBI Taxonomy" id="57062"/>
    <lineage>
        <taxon>Eukaryota</taxon>
        <taxon>Metazoa</taxon>
        <taxon>Ecdysozoa</taxon>
        <taxon>Arthropoda</taxon>
        <taxon>Hexapoda</taxon>
        <taxon>Insecta</taxon>
        <taxon>Pterygota</taxon>
        <taxon>Neoptera</taxon>
        <taxon>Endopterygota</taxon>
        <taxon>Coleoptera</taxon>
        <taxon>Polyphaga</taxon>
        <taxon>Cucujiformia</taxon>
        <taxon>Curculionidae</taxon>
        <taxon>Scolytinae</taxon>
        <taxon>Hypothenemus</taxon>
    </lineage>
</organism>
<dbReference type="InterPro" id="IPR035269">
    <property type="entry name" value="PSMD9"/>
</dbReference>
<dbReference type="Pfam" id="PF18265">
    <property type="entry name" value="Nas2_N"/>
    <property type="match status" value="1"/>
</dbReference>
<keyword evidence="7" id="KW-1185">Reference proteome</keyword>
<evidence type="ECO:0000256" key="2">
    <source>
        <dbReference type="ARBA" id="ARBA00014937"/>
    </source>
</evidence>
<dbReference type="Proteomes" id="UP001566132">
    <property type="component" value="Unassembled WGS sequence"/>
</dbReference>
<comment type="caution">
    <text evidence="6">The sequence shown here is derived from an EMBL/GenBank/DDBJ whole genome shotgun (WGS) entry which is preliminary data.</text>
</comment>
<dbReference type="InterPro" id="IPR041489">
    <property type="entry name" value="PDZ_6"/>
</dbReference>
<name>A0ABD1EV61_HYPHA</name>
<dbReference type="EMBL" id="JBDJPC010000005">
    <property type="protein sequence ID" value="KAL1501882.1"/>
    <property type="molecule type" value="Genomic_DNA"/>
</dbReference>
<feature type="domain" description="PDZ" evidence="5">
    <location>
        <begin position="90"/>
        <end position="180"/>
    </location>
</feature>
<evidence type="ECO:0000313" key="7">
    <source>
        <dbReference type="Proteomes" id="UP001566132"/>
    </source>
</evidence>
<proteinExistence type="inferred from homology"/>
<keyword evidence="3" id="KW-0143">Chaperone</keyword>
<evidence type="ECO:0000256" key="1">
    <source>
        <dbReference type="ARBA" id="ARBA00005256"/>
    </source>
</evidence>
<evidence type="ECO:0000256" key="3">
    <source>
        <dbReference type="ARBA" id="ARBA00023186"/>
    </source>
</evidence>
<dbReference type="Pfam" id="PF17820">
    <property type="entry name" value="PDZ_6"/>
    <property type="match status" value="1"/>
</dbReference>